<keyword evidence="1" id="KW-0812">Transmembrane</keyword>
<dbReference type="EMBL" id="LN609528">
    <property type="protein sequence ID" value="CEF62720.1"/>
    <property type="molecule type" value="Genomic_DNA"/>
</dbReference>
<protein>
    <submittedName>
        <fullName evidence="2 4">Uncharacterized protein</fullName>
    </submittedName>
</protein>
<organism evidence="2">
    <name type="scientific">Strongyloides ratti</name>
    <name type="common">Parasitic roundworm</name>
    <dbReference type="NCBI Taxonomy" id="34506"/>
    <lineage>
        <taxon>Eukaryota</taxon>
        <taxon>Metazoa</taxon>
        <taxon>Ecdysozoa</taxon>
        <taxon>Nematoda</taxon>
        <taxon>Chromadorea</taxon>
        <taxon>Rhabditida</taxon>
        <taxon>Tylenchina</taxon>
        <taxon>Panagrolaimomorpha</taxon>
        <taxon>Strongyloidoidea</taxon>
        <taxon>Strongyloididae</taxon>
        <taxon>Strongyloides</taxon>
    </lineage>
</organism>
<dbReference type="WBParaSite" id="SRAE_1000099000.1">
    <property type="protein sequence ID" value="SRAE_1000099000.1"/>
    <property type="gene ID" value="WBGene00257590"/>
</dbReference>
<gene>
    <name evidence="2 4 5" type="ORF">SRAE_1000099000</name>
</gene>
<evidence type="ECO:0000313" key="3">
    <source>
        <dbReference type="Proteomes" id="UP000035682"/>
    </source>
</evidence>
<name>A0A090KZ05_STRRB</name>
<dbReference type="CTD" id="36375085"/>
<dbReference type="Proteomes" id="UP000035682">
    <property type="component" value="Unplaced"/>
</dbReference>
<feature type="transmembrane region" description="Helical" evidence="1">
    <location>
        <begin position="518"/>
        <end position="543"/>
    </location>
</feature>
<keyword evidence="3" id="KW-1185">Reference proteome</keyword>
<dbReference type="RefSeq" id="XP_024501922.1">
    <property type="nucleotide sequence ID" value="XM_024647889.1"/>
</dbReference>
<keyword evidence="1" id="KW-1133">Transmembrane helix</keyword>
<accession>A0A090KZ05</accession>
<sequence>MSINNFEHLTILRKKIFFVDLEDIKDTKVENNNTYGFSINIKNISYFYNIGKTLINQIGNSYGEIFCQWHTCDLGVKFFDKKIDKHDINNSNEKLKIDYAIIFSLKRLNNKLYLGTMFYYKEIFFYNGCPVRNYIKKESGIKYYAYKHVYDNGIDLPNYNMSHLFLPIFPQYEKETFFSCGWIEQTSLPNIEVGFYLEESFKGINEITNNSFNIELDQNCYEFKSQFMYSFIYTNEKSNILNLRDISKNINNSINYFGQKLYFFNMKNFEYSHYFDLKKPKVQIPYSICIQKSKVYKAIIIPVLENFEDIKLDNTTNEYYQLINSSNFNELFKPKCILKMINEKNEKYKEFYSKAINFTLKKINNFKKIKDNNIIFENDNLEIYGKYSCVFTKKAELITDNFVEKKDLYILPLNGTIFKISLLNVSYQNIPSFICSKMRYSVVEKMNIYKVLNNSEDILLYSGSLINLQSEDKLMKKLTSNIKLFKVLCEYNTKVGTKISTVQNFIFHSFTKMNKNNIILVFNILVILIIIIVILIIMTYFIFVKRTPKNKENYKPRFKRKSIRNITSFEMKNVL</sequence>
<dbReference type="AlphaFoldDB" id="A0A090KZ05"/>
<dbReference type="GeneID" id="36375085"/>
<evidence type="ECO:0000313" key="4">
    <source>
        <dbReference type="WBParaSite" id="SRAE_1000099000.1"/>
    </source>
</evidence>
<reference evidence="4" key="2">
    <citation type="submission" date="2020-12" db="UniProtKB">
        <authorList>
            <consortium name="WormBaseParasite"/>
        </authorList>
    </citation>
    <scope>IDENTIFICATION</scope>
</reference>
<evidence type="ECO:0000313" key="5">
    <source>
        <dbReference type="WormBase" id="SRAE_1000099000"/>
    </source>
</evidence>
<proteinExistence type="predicted"/>
<evidence type="ECO:0000313" key="2">
    <source>
        <dbReference type="EMBL" id="CEF62720.1"/>
    </source>
</evidence>
<reference evidence="2 3" key="1">
    <citation type="submission" date="2014-09" db="EMBL/GenBank/DDBJ databases">
        <authorList>
            <person name="Martin A.A."/>
        </authorList>
    </citation>
    <scope>NUCLEOTIDE SEQUENCE</scope>
    <source>
        <strain evidence="3">ED321</strain>
        <strain evidence="2">ED321 Heterogonic</strain>
    </source>
</reference>
<dbReference type="WormBase" id="SRAE_1000099000">
    <property type="protein sequence ID" value="SRP06848"/>
    <property type="gene ID" value="WBGene00257590"/>
</dbReference>
<keyword evidence="1" id="KW-0472">Membrane</keyword>
<evidence type="ECO:0000256" key="1">
    <source>
        <dbReference type="SAM" id="Phobius"/>
    </source>
</evidence>